<dbReference type="Proteomes" id="UP000037460">
    <property type="component" value="Unassembled WGS sequence"/>
</dbReference>
<dbReference type="EMBL" id="JWZX01002745">
    <property type="protein sequence ID" value="KOO27211.1"/>
    <property type="molecule type" value="Genomic_DNA"/>
</dbReference>
<gene>
    <name evidence="3" type="ORF">Ctob_006315</name>
</gene>
<feature type="coiled-coil region" evidence="1">
    <location>
        <begin position="162"/>
        <end position="241"/>
    </location>
</feature>
<reference evidence="4" key="1">
    <citation type="journal article" date="2015" name="PLoS Genet.">
        <title>Genome Sequence and Transcriptome Analyses of Chrysochromulina tobin: Metabolic Tools for Enhanced Algal Fitness in the Prominent Order Prymnesiales (Haptophyceae).</title>
        <authorList>
            <person name="Hovde B.T."/>
            <person name="Deodato C.R."/>
            <person name="Hunsperger H.M."/>
            <person name="Ryken S.A."/>
            <person name="Yost W."/>
            <person name="Jha R.K."/>
            <person name="Patterson J."/>
            <person name="Monnat R.J. Jr."/>
            <person name="Barlow S.B."/>
            <person name="Starkenburg S.R."/>
            <person name="Cattolico R.A."/>
        </authorList>
    </citation>
    <scope>NUCLEOTIDE SEQUENCE</scope>
    <source>
        <strain evidence="4">CCMP291</strain>
    </source>
</reference>
<organism evidence="3 4">
    <name type="scientific">Chrysochromulina tobinii</name>
    <dbReference type="NCBI Taxonomy" id="1460289"/>
    <lineage>
        <taxon>Eukaryota</taxon>
        <taxon>Haptista</taxon>
        <taxon>Haptophyta</taxon>
        <taxon>Prymnesiophyceae</taxon>
        <taxon>Prymnesiales</taxon>
        <taxon>Chrysochromulinaceae</taxon>
        <taxon>Chrysochromulina</taxon>
    </lineage>
</organism>
<evidence type="ECO:0000313" key="3">
    <source>
        <dbReference type="EMBL" id="KOO27211.1"/>
    </source>
</evidence>
<feature type="signal peptide" evidence="2">
    <location>
        <begin position="1"/>
        <end position="19"/>
    </location>
</feature>
<keyword evidence="4" id="KW-1185">Reference proteome</keyword>
<evidence type="ECO:0000256" key="1">
    <source>
        <dbReference type="SAM" id="Coils"/>
    </source>
</evidence>
<protein>
    <submittedName>
        <fullName evidence="3">Uncharacterized protein</fullName>
    </submittedName>
</protein>
<keyword evidence="2" id="KW-0732">Signal</keyword>
<name>A0A0M0JKU5_9EUKA</name>
<keyword evidence="1" id="KW-0175">Coiled coil</keyword>
<comment type="caution">
    <text evidence="3">The sequence shown here is derived from an EMBL/GenBank/DDBJ whole genome shotgun (WGS) entry which is preliminary data.</text>
</comment>
<dbReference type="AlphaFoldDB" id="A0A0M0JKU5"/>
<evidence type="ECO:0000313" key="4">
    <source>
        <dbReference type="Proteomes" id="UP000037460"/>
    </source>
</evidence>
<sequence length="248" mass="27026">MGKVGVSVLLCFASAWTCAMRLPCASSSQTASRSQPRALTQGCRNTGVAAAILKSDDLCVGVGVSENNAFGLGVVNDPSSLRLCASPDRCAVDVQFLGDAANTDAAANQMTFKRRIASTTRYTGFSSCISTQSRARSMSMLTTGQEPEAGVQGDIIACVKKIGECEAEIAKCEEKINDVDTELMKEGISADNLAFWREEKKQLRKEKEQLRKEKEQLRKEKEQLRDNEKQYLKERELLLTKSLANGGA</sequence>
<feature type="chain" id="PRO_5005602000" evidence="2">
    <location>
        <begin position="20"/>
        <end position="248"/>
    </location>
</feature>
<evidence type="ECO:0000256" key="2">
    <source>
        <dbReference type="SAM" id="SignalP"/>
    </source>
</evidence>
<proteinExistence type="predicted"/>
<accession>A0A0M0JKU5</accession>